<proteinExistence type="predicted"/>
<dbReference type="EMBL" id="MLAK01000795">
    <property type="protein sequence ID" value="OHT04366.1"/>
    <property type="molecule type" value="Genomic_DNA"/>
</dbReference>
<protein>
    <submittedName>
        <fullName evidence="1">Uncharacterized protein</fullName>
    </submittedName>
</protein>
<dbReference type="VEuPathDB" id="TrichDB:TRFO_28127"/>
<name>A0A1J4K3R2_9EUKA</name>
<dbReference type="Proteomes" id="UP000179807">
    <property type="component" value="Unassembled WGS sequence"/>
</dbReference>
<comment type="caution">
    <text evidence="1">The sequence shown here is derived from an EMBL/GenBank/DDBJ whole genome shotgun (WGS) entry which is preliminary data.</text>
</comment>
<dbReference type="AlphaFoldDB" id="A0A1J4K3R2"/>
<keyword evidence="2" id="KW-1185">Reference proteome</keyword>
<dbReference type="GeneID" id="94840691"/>
<organism evidence="1 2">
    <name type="scientific">Tritrichomonas foetus</name>
    <dbReference type="NCBI Taxonomy" id="1144522"/>
    <lineage>
        <taxon>Eukaryota</taxon>
        <taxon>Metamonada</taxon>
        <taxon>Parabasalia</taxon>
        <taxon>Tritrichomonadida</taxon>
        <taxon>Tritrichomonadidae</taxon>
        <taxon>Tritrichomonas</taxon>
    </lineage>
</organism>
<dbReference type="RefSeq" id="XP_068357502.1">
    <property type="nucleotide sequence ID" value="XM_068505987.1"/>
</dbReference>
<evidence type="ECO:0000313" key="2">
    <source>
        <dbReference type="Proteomes" id="UP000179807"/>
    </source>
</evidence>
<accession>A0A1J4K3R2</accession>
<reference evidence="1" key="1">
    <citation type="submission" date="2016-10" db="EMBL/GenBank/DDBJ databases">
        <authorList>
            <person name="Benchimol M."/>
            <person name="Almeida L.G."/>
            <person name="Vasconcelos A.T."/>
            <person name="Perreira-Neves A."/>
            <person name="Rosa I.A."/>
            <person name="Tasca T."/>
            <person name="Bogo M.R."/>
            <person name="de Souza W."/>
        </authorList>
    </citation>
    <scope>NUCLEOTIDE SEQUENCE [LARGE SCALE GENOMIC DNA]</scope>
    <source>
        <strain evidence="1">K</strain>
    </source>
</reference>
<sequence>MKRKSDPYDVIIGNLNAMFDEVTNAFASIITYLKGINATFEVVDDKFKNIYTNLENANLSSSFTNSMKYVHDVTEYAANNLFFESYEVGISKLTADQQDYLSLINARKAVILPLLQNMSKSLIAIQKLNESTKSEGDPARFNQELINFALDFRKNSKQAKYIIDQCIQHSHNSISMIESGVDVSVSLLMGKFNIMSEPTTNIELDSIPVLRKNMEKYFDFDYIYNQFIVNTNSQNIEKVDYFMLDSSTSKKIRVSIKENCTVDDIAGEKVSLSVGDSGEAEVIGYSKFWKVNIRNTTCYVPSHVLGIL</sequence>
<evidence type="ECO:0000313" key="1">
    <source>
        <dbReference type="EMBL" id="OHT04366.1"/>
    </source>
</evidence>
<gene>
    <name evidence="1" type="ORF">TRFO_28127</name>
</gene>